<evidence type="ECO:0000256" key="8">
    <source>
        <dbReference type="SAM" id="Coils"/>
    </source>
</evidence>
<evidence type="ECO:0000256" key="7">
    <source>
        <dbReference type="PROSITE-ProRule" id="PRU00283"/>
    </source>
</evidence>
<feature type="region of interest" description="Disordered" evidence="9">
    <location>
        <begin position="902"/>
        <end position="1018"/>
    </location>
</feature>
<dbReference type="PANTHER" id="PTHR47969">
    <property type="entry name" value="CHROMOSOME-ASSOCIATED KINESIN KIF4A-RELATED"/>
    <property type="match status" value="1"/>
</dbReference>
<dbReference type="InterPro" id="IPR027417">
    <property type="entry name" value="P-loop_NTPase"/>
</dbReference>
<feature type="compositionally biased region" description="Polar residues" evidence="9">
    <location>
        <begin position="961"/>
        <end position="971"/>
    </location>
</feature>
<dbReference type="GO" id="GO:0009507">
    <property type="term" value="C:chloroplast"/>
    <property type="evidence" value="ECO:0007669"/>
    <property type="project" value="UniProtKB-SubCell"/>
</dbReference>
<evidence type="ECO:0000256" key="3">
    <source>
        <dbReference type="ARBA" id="ARBA00022490"/>
    </source>
</evidence>
<feature type="region of interest" description="Disordered" evidence="9">
    <location>
        <begin position="1473"/>
        <end position="1514"/>
    </location>
</feature>
<dbReference type="GO" id="GO:0007018">
    <property type="term" value="P:microtubule-based movement"/>
    <property type="evidence" value="ECO:0007669"/>
    <property type="project" value="InterPro"/>
</dbReference>
<dbReference type="PROSITE" id="PS00411">
    <property type="entry name" value="KINESIN_MOTOR_1"/>
    <property type="match status" value="1"/>
</dbReference>
<feature type="compositionally biased region" description="Basic and acidic residues" evidence="9">
    <location>
        <begin position="941"/>
        <end position="959"/>
    </location>
</feature>
<feature type="compositionally biased region" description="Basic and acidic residues" evidence="9">
    <location>
        <begin position="1397"/>
        <end position="1408"/>
    </location>
</feature>
<dbReference type="GO" id="GO:0003777">
    <property type="term" value="F:microtubule motor activity"/>
    <property type="evidence" value="ECO:0007669"/>
    <property type="project" value="InterPro"/>
</dbReference>
<dbReference type="InterPro" id="IPR001752">
    <property type="entry name" value="Kinesin_motor_dom"/>
</dbReference>
<feature type="domain" description="Kinesin motor" evidence="10">
    <location>
        <begin position="1"/>
        <end position="235"/>
    </location>
</feature>
<feature type="compositionally biased region" description="Basic and acidic residues" evidence="9">
    <location>
        <begin position="1065"/>
        <end position="1086"/>
    </location>
</feature>
<name>A0A7S0ES40_9CRYP</name>
<dbReference type="InterPro" id="IPR036961">
    <property type="entry name" value="Kinesin_motor_dom_sf"/>
</dbReference>
<evidence type="ECO:0000256" key="6">
    <source>
        <dbReference type="ARBA" id="ARBA00023054"/>
    </source>
</evidence>
<dbReference type="GO" id="GO:0005875">
    <property type="term" value="C:microtubule associated complex"/>
    <property type="evidence" value="ECO:0007669"/>
    <property type="project" value="TreeGrafter"/>
</dbReference>
<dbReference type="InterPro" id="IPR019821">
    <property type="entry name" value="Kinesin_motor_CS"/>
</dbReference>
<gene>
    <name evidence="11" type="ORF">HPHI1048_LOCUS14747</name>
</gene>
<dbReference type="GO" id="GO:0007052">
    <property type="term" value="P:mitotic spindle organization"/>
    <property type="evidence" value="ECO:0007669"/>
    <property type="project" value="TreeGrafter"/>
</dbReference>
<dbReference type="GO" id="GO:0051231">
    <property type="term" value="P:spindle elongation"/>
    <property type="evidence" value="ECO:0007669"/>
    <property type="project" value="TreeGrafter"/>
</dbReference>
<feature type="compositionally biased region" description="Basic and acidic residues" evidence="9">
    <location>
        <begin position="1119"/>
        <end position="1139"/>
    </location>
</feature>
<comment type="subcellular location">
    <subcellularLocation>
        <location evidence="2">Cytoplasm</location>
    </subcellularLocation>
    <subcellularLocation>
        <location evidence="1">Plastid</location>
        <location evidence="1">Chloroplast</location>
    </subcellularLocation>
</comment>
<feature type="region of interest" description="Disordered" evidence="9">
    <location>
        <begin position="1041"/>
        <end position="1096"/>
    </location>
</feature>
<evidence type="ECO:0000256" key="1">
    <source>
        <dbReference type="ARBA" id="ARBA00004229"/>
    </source>
</evidence>
<feature type="coiled-coil region" evidence="8">
    <location>
        <begin position="494"/>
        <end position="650"/>
    </location>
</feature>
<accession>A0A7S0ES40</accession>
<dbReference type="PANTHER" id="PTHR47969:SF15">
    <property type="entry name" value="CHROMOSOME-ASSOCIATED KINESIN KIF4A-RELATED"/>
    <property type="match status" value="1"/>
</dbReference>
<keyword evidence="6 8" id="KW-0175">Coiled coil</keyword>
<dbReference type="GO" id="GO:0008017">
    <property type="term" value="F:microtubule binding"/>
    <property type="evidence" value="ECO:0007669"/>
    <property type="project" value="InterPro"/>
</dbReference>
<dbReference type="EMBL" id="HBEO01021789">
    <property type="protein sequence ID" value="CAD8491924.1"/>
    <property type="molecule type" value="Transcribed_RNA"/>
</dbReference>
<evidence type="ECO:0000256" key="9">
    <source>
        <dbReference type="SAM" id="MobiDB-lite"/>
    </source>
</evidence>
<feature type="region of interest" description="Disordered" evidence="9">
    <location>
        <begin position="1356"/>
        <end position="1418"/>
    </location>
</feature>
<dbReference type="SUPFAM" id="SSF52540">
    <property type="entry name" value="P-loop containing nucleoside triphosphate hydrolases"/>
    <property type="match status" value="1"/>
</dbReference>
<dbReference type="SMART" id="SM00129">
    <property type="entry name" value="KISc"/>
    <property type="match status" value="1"/>
</dbReference>
<sequence length="1514" mass="171717">MILRASFLEIHNEELRDLLSIPSTLPFGMGARRATLQIREDPQGGIYFAGAEEREVDSFRDMCELLEQGTARRAVGSTEMNAHSSRSHAIFTLIIEQRLIRESDFLIALNPNDVAGTEDGANVAEEEYIVSKFHFVDLAGSERLKKTKAEGERLKEGININSGLLALGNVISALGDEQKRHSVHVPYRDSKLTRMLQDSLGGNSRTLMIACVSPVDSNSEESLNTLKYANRARNIKNTPIINRDPNSHLIAQLRKEISTLRIILKEHGIYHTSLQPGSPNQNFAHTSISMHGVEGENDGEGSDDNMKSIIQNLEMQLIEQSRLVDSFKLAMAEIYSCTEKLQDEAQILRNSPLVTKDSSLCCSLTQIEKLLNGIQEIEAKCRTKAVLRAASQSCFGHPSGCVSRTVSSGLPNDYPMYSPRVVTSLTPRSVNQEVSSEDNFHYSPRPHGELQTAGIQLPTLGLSQLNECGDLDDAPLTDRSMNTGDASARQLQDISDLDAVLVEKERLLQELVRNQREFDTMRSVYEKKMEDLQHSIRAIEEERDATVKELESMDKHKTATTTSELHRERWNTRLRQLEEELKRMKKKVKDHERLLAFKEQGDQKIANLAQEVDRLKASRAQLHKKMAIEAKGHREQRQALEKQILSLRKADLASKRTIRELEIKLSSAARAEHVVKRKAQIALEKQKNAERESETSDSNKNQDVLEWFQNLLQRATAGKDAENQIQMNMRLRAQLESEMNGCTSRLKSLDTKNISEVEFERQKQDFYDELEYLSAELEFRTLETEKSRKLVNDCAKVQLEIQERLPRLSDSDVKRLIVFCYEQLNNEKQQSIDCKEQLQESESMLVELRRSLEESRLALQSLDRKHDAALTHMQREYESKLMFVFEQLEEANRNNVPRSVLDECEATDRHRASDQEPALREESYQNLATKEAWSAKQAEFSPKKEVSSHQPRKDAEKEAQYCQQSIDSSMDLSGAAHQDSDHEGFDQSKFHFGRERNSASRLPSTDAKRTSGTSTSSSCAIDVSAVQNMVIEKADRILASSRSASGGSGQLTGGSNEDSQVPQKEPIKISKLPLDKLKKSSPEVKKQTGSLSDRSNYVQHRHPVELSYAADVLGMPKSSRKEEPVKQAERSAKNAKVDKKGKSEELRIMLSHLWDALDIPESHRSKFRNMVSSFNSRTDSVLQAFESEFALQTRRASAAIDEYRRKLEQAWTELGIYEKQYPKFLNLLEDIGQKERETEILRLVKDELASLEPRLVLHRTIKAQLTRREEILQKLSEGAKDMSNMHTMTSQHDIYKKMLREYPKLISSLQKQIVKWQEQEGRTYMVGSVKALELLDRGEAHDSVARAIHLKLISNSKSTGVGNPYQEEDGVSNSCDVEQDSSSSRSPISEKPAPSNSEDKANESEHTTPRQRNMLTTAQLRKSTTSAMAIRFEALKQSYAQVRSRTSCMSKSDKSTRQELVRRALEEKGILPRATNARISEQEEIDHREGASVLSPRETTSYSDNHRFQPLKNP</sequence>
<keyword evidence="3" id="KW-0963">Cytoplasm</keyword>
<feature type="compositionally biased region" description="Polar residues" evidence="9">
    <location>
        <begin position="1087"/>
        <end position="1096"/>
    </location>
</feature>
<dbReference type="Pfam" id="PF00225">
    <property type="entry name" value="Kinesin"/>
    <property type="match status" value="1"/>
</dbReference>
<feature type="compositionally biased region" description="Polar residues" evidence="9">
    <location>
        <begin position="1053"/>
        <end position="1062"/>
    </location>
</feature>
<dbReference type="PRINTS" id="PR00380">
    <property type="entry name" value="KINESINHEAVY"/>
</dbReference>
<feature type="region of interest" description="Disordered" evidence="9">
    <location>
        <begin position="1109"/>
        <end position="1139"/>
    </location>
</feature>
<evidence type="ECO:0000313" key="11">
    <source>
        <dbReference type="EMBL" id="CAD8491924.1"/>
    </source>
</evidence>
<comment type="caution">
    <text evidence="7">Lacks conserved residue(s) required for the propagation of feature annotation.</text>
</comment>
<proteinExistence type="inferred from homology"/>
<protein>
    <recommendedName>
        <fullName evidence="10">Kinesin motor domain-containing protein</fullName>
    </recommendedName>
</protein>
<keyword evidence="5" id="KW-0067">ATP-binding</keyword>
<dbReference type="InterPro" id="IPR027640">
    <property type="entry name" value="Kinesin-like_fam"/>
</dbReference>
<dbReference type="GO" id="GO:0005524">
    <property type="term" value="F:ATP binding"/>
    <property type="evidence" value="ECO:0007669"/>
    <property type="project" value="UniProtKB-KW"/>
</dbReference>
<evidence type="ECO:0000259" key="10">
    <source>
        <dbReference type="PROSITE" id="PS50067"/>
    </source>
</evidence>
<evidence type="ECO:0000256" key="2">
    <source>
        <dbReference type="ARBA" id="ARBA00004496"/>
    </source>
</evidence>
<feature type="compositionally biased region" description="Basic and acidic residues" evidence="9">
    <location>
        <begin position="978"/>
        <end position="998"/>
    </location>
</feature>
<dbReference type="Pfam" id="PF03999">
    <property type="entry name" value="MAP65_ASE1"/>
    <property type="match status" value="1"/>
</dbReference>
<dbReference type="Pfam" id="PF25764">
    <property type="entry name" value="KIF21A_4th"/>
    <property type="match status" value="1"/>
</dbReference>
<dbReference type="Gene3D" id="3.40.850.10">
    <property type="entry name" value="Kinesin motor domain"/>
    <property type="match status" value="1"/>
</dbReference>
<comment type="similarity">
    <text evidence="7">Belongs to the TRAFAC class myosin-kinesin ATPase superfamily. Kinesin family.</text>
</comment>
<feature type="compositionally biased region" description="Basic and acidic residues" evidence="9">
    <location>
        <begin position="906"/>
        <end position="923"/>
    </location>
</feature>
<reference evidence="11" key="1">
    <citation type="submission" date="2021-01" db="EMBL/GenBank/DDBJ databases">
        <authorList>
            <person name="Corre E."/>
            <person name="Pelletier E."/>
            <person name="Niang G."/>
            <person name="Scheremetjew M."/>
            <person name="Finn R."/>
            <person name="Kale V."/>
            <person name="Holt S."/>
            <person name="Cochrane G."/>
            <person name="Meng A."/>
            <person name="Brown T."/>
            <person name="Cohen L."/>
        </authorList>
    </citation>
    <scope>NUCLEOTIDE SEQUENCE</scope>
    <source>
        <strain evidence="11">CCMP325</strain>
    </source>
</reference>
<evidence type="ECO:0000256" key="4">
    <source>
        <dbReference type="ARBA" id="ARBA00022741"/>
    </source>
</evidence>
<keyword evidence="4" id="KW-0547">Nucleotide-binding</keyword>
<dbReference type="PROSITE" id="PS50067">
    <property type="entry name" value="KINESIN_MOTOR_2"/>
    <property type="match status" value="1"/>
</dbReference>
<evidence type="ECO:0000256" key="5">
    <source>
        <dbReference type="ARBA" id="ARBA00022840"/>
    </source>
</evidence>
<feature type="coiled-coil region" evidence="8">
    <location>
        <begin position="821"/>
        <end position="894"/>
    </location>
</feature>
<organism evidence="11">
    <name type="scientific">Hanusia phi</name>
    <dbReference type="NCBI Taxonomy" id="3032"/>
    <lineage>
        <taxon>Eukaryota</taxon>
        <taxon>Cryptophyceae</taxon>
        <taxon>Pyrenomonadales</taxon>
        <taxon>Geminigeraceae</taxon>
        <taxon>Hanusia</taxon>
    </lineage>
</organism>